<keyword evidence="3 6" id="KW-1133">Transmembrane helix</keyword>
<evidence type="ECO:0000256" key="3">
    <source>
        <dbReference type="ARBA" id="ARBA00022989"/>
    </source>
</evidence>
<protein>
    <recommendedName>
        <fullName evidence="7">Rhodopsin domain-containing protein</fullName>
    </recommendedName>
</protein>
<keyword evidence="2 6" id="KW-0812">Transmembrane</keyword>
<dbReference type="InterPro" id="IPR052337">
    <property type="entry name" value="SAT4-like"/>
</dbReference>
<dbReference type="OrthoDB" id="4525788at2759"/>
<evidence type="ECO:0000256" key="6">
    <source>
        <dbReference type="SAM" id="Phobius"/>
    </source>
</evidence>
<dbReference type="EMBL" id="JAHFXF010000183">
    <property type="protein sequence ID" value="KAG9693739.1"/>
    <property type="molecule type" value="Genomic_DNA"/>
</dbReference>
<feature type="transmembrane region" description="Helical" evidence="6">
    <location>
        <begin position="97"/>
        <end position="121"/>
    </location>
</feature>
<feature type="transmembrane region" description="Helical" evidence="6">
    <location>
        <begin position="16"/>
        <end position="37"/>
    </location>
</feature>
<organism evidence="8 9">
    <name type="scientific">Aureobasidium melanogenum</name>
    <name type="common">Aureobasidium pullulans var. melanogenum</name>
    <dbReference type="NCBI Taxonomy" id="46634"/>
    <lineage>
        <taxon>Eukaryota</taxon>
        <taxon>Fungi</taxon>
        <taxon>Dikarya</taxon>
        <taxon>Ascomycota</taxon>
        <taxon>Pezizomycotina</taxon>
        <taxon>Dothideomycetes</taxon>
        <taxon>Dothideomycetidae</taxon>
        <taxon>Dothideales</taxon>
        <taxon>Saccotheciaceae</taxon>
        <taxon>Aureobasidium</taxon>
    </lineage>
</organism>
<evidence type="ECO:0000259" key="7">
    <source>
        <dbReference type="Pfam" id="PF20684"/>
    </source>
</evidence>
<evidence type="ECO:0000256" key="4">
    <source>
        <dbReference type="ARBA" id="ARBA00023136"/>
    </source>
</evidence>
<dbReference type="AlphaFoldDB" id="A0A9P8EN45"/>
<proteinExistence type="inferred from homology"/>
<feature type="domain" description="Rhodopsin" evidence="7">
    <location>
        <begin position="34"/>
        <end position="277"/>
    </location>
</feature>
<feature type="transmembrane region" description="Helical" evidence="6">
    <location>
        <begin position="179"/>
        <end position="200"/>
    </location>
</feature>
<dbReference type="Proteomes" id="UP000779574">
    <property type="component" value="Unassembled WGS sequence"/>
</dbReference>
<dbReference type="GO" id="GO:0016020">
    <property type="term" value="C:membrane"/>
    <property type="evidence" value="ECO:0007669"/>
    <property type="project" value="UniProtKB-SubCell"/>
</dbReference>
<feature type="transmembrane region" description="Helical" evidence="6">
    <location>
        <begin position="250"/>
        <end position="272"/>
    </location>
</feature>
<evidence type="ECO:0000313" key="9">
    <source>
        <dbReference type="Proteomes" id="UP000779574"/>
    </source>
</evidence>
<dbReference type="PANTHER" id="PTHR33048">
    <property type="entry name" value="PTH11-LIKE INTEGRAL MEMBRANE PROTEIN (AFU_ORTHOLOGUE AFUA_5G11245)"/>
    <property type="match status" value="1"/>
</dbReference>
<dbReference type="InterPro" id="IPR049326">
    <property type="entry name" value="Rhodopsin_dom_fungi"/>
</dbReference>
<comment type="subcellular location">
    <subcellularLocation>
        <location evidence="1">Membrane</location>
        <topology evidence="1">Multi-pass membrane protein</topology>
    </subcellularLocation>
</comment>
<reference evidence="8" key="1">
    <citation type="journal article" date="2021" name="J Fungi (Basel)">
        <title>Virulence traits and population genomics of the black yeast Aureobasidium melanogenum.</title>
        <authorList>
            <person name="Cernosa A."/>
            <person name="Sun X."/>
            <person name="Gostincar C."/>
            <person name="Fang C."/>
            <person name="Gunde-Cimerman N."/>
            <person name="Song Z."/>
        </authorList>
    </citation>
    <scope>NUCLEOTIDE SEQUENCE</scope>
    <source>
        <strain evidence="8">EXF-9911</strain>
    </source>
</reference>
<accession>A0A9P8EN45</accession>
<reference evidence="8" key="2">
    <citation type="submission" date="2021-08" db="EMBL/GenBank/DDBJ databases">
        <authorList>
            <person name="Gostincar C."/>
            <person name="Sun X."/>
            <person name="Song Z."/>
            <person name="Gunde-Cimerman N."/>
        </authorList>
    </citation>
    <scope>NUCLEOTIDE SEQUENCE</scope>
    <source>
        <strain evidence="8">EXF-9911</strain>
    </source>
</reference>
<evidence type="ECO:0000256" key="5">
    <source>
        <dbReference type="ARBA" id="ARBA00038359"/>
    </source>
</evidence>
<feature type="non-terminal residue" evidence="8">
    <location>
        <position position="1"/>
    </location>
</feature>
<dbReference type="PANTHER" id="PTHR33048:SF129">
    <property type="entry name" value="INTEGRAL MEMBRANE PROTEIN-RELATED"/>
    <property type="match status" value="1"/>
</dbReference>
<evidence type="ECO:0000256" key="2">
    <source>
        <dbReference type="ARBA" id="ARBA00022692"/>
    </source>
</evidence>
<comment type="similarity">
    <text evidence="5">Belongs to the SAT4 family.</text>
</comment>
<feature type="transmembrane region" description="Helical" evidence="6">
    <location>
        <begin position="133"/>
        <end position="154"/>
    </location>
</feature>
<sequence>MALMDRGGLSDRAKGYIYGNDILMGLAFAVVATRFYCRMRLGSKRGLWWDDLFILLAFMFAVGFGAVVNVAMGHYGWDRHIWTIPLDVLRNSGKAYTAAKILFIVSSTCVRTALLLFYLWLIKDVPEKGLRRIIYLVMGLNATLCLVSILISIFRCSPISAAWNILEQNATCLNEGVNITTVGALLTVMDFVVNILPLPIVARLNVAFQQRLAATVLLSLGTIATAAGIVREVYVYRAFVGSNDPTWGALPLWICADVEIYVGLLCACVPSLRPLWTKILSWFSVKKARYIPTNDSARHSRRDCMPPSMSWDEFDKDVIFDGTSSFHSASKMSKMFNGKKKSHTTSVATLIGKPKSQADSCLTSSNSDWEDVALKDLECGRPQEVHVRTSVRLQMQSF</sequence>
<evidence type="ECO:0000256" key="1">
    <source>
        <dbReference type="ARBA" id="ARBA00004141"/>
    </source>
</evidence>
<name>A0A9P8EN45_AURME</name>
<feature type="transmembrane region" description="Helical" evidence="6">
    <location>
        <begin position="49"/>
        <end position="77"/>
    </location>
</feature>
<dbReference type="Pfam" id="PF20684">
    <property type="entry name" value="Fung_rhodopsin"/>
    <property type="match status" value="1"/>
</dbReference>
<comment type="caution">
    <text evidence="8">The sequence shown here is derived from an EMBL/GenBank/DDBJ whole genome shotgun (WGS) entry which is preliminary data.</text>
</comment>
<feature type="transmembrane region" description="Helical" evidence="6">
    <location>
        <begin position="212"/>
        <end position="230"/>
    </location>
</feature>
<evidence type="ECO:0000313" key="8">
    <source>
        <dbReference type="EMBL" id="KAG9693739.1"/>
    </source>
</evidence>
<keyword evidence="4 6" id="KW-0472">Membrane</keyword>
<gene>
    <name evidence="8" type="ORF">KCU76_g5756</name>
</gene>